<dbReference type="SUPFAM" id="SSF57440">
    <property type="entry name" value="Kringle-like"/>
    <property type="match status" value="1"/>
</dbReference>
<dbReference type="PANTHER" id="PTHR24261">
    <property type="entry name" value="PLASMINOGEN-RELATED"/>
    <property type="match status" value="1"/>
</dbReference>
<reference evidence="8" key="1">
    <citation type="journal article" date="2020" name="Nat. Ecol. Evol.">
        <title>Deeply conserved synteny resolves early events in vertebrate evolution.</title>
        <authorList>
            <person name="Simakov O."/>
            <person name="Marletaz F."/>
            <person name="Yue J.X."/>
            <person name="O'Connell B."/>
            <person name="Jenkins J."/>
            <person name="Brandt A."/>
            <person name="Calef R."/>
            <person name="Tung C.H."/>
            <person name="Huang T.K."/>
            <person name="Schmutz J."/>
            <person name="Satoh N."/>
            <person name="Yu J.K."/>
            <person name="Putnam N.H."/>
            <person name="Green R.E."/>
            <person name="Rokhsar D.S."/>
        </authorList>
    </citation>
    <scope>NUCLEOTIDE SEQUENCE [LARGE SCALE GENOMIC DNA]</scope>
    <source>
        <strain evidence="8">S238N-H82</strain>
    </source>
</reference>
<dbReference type="AlphaFoldDB" id="A0A9J7HLZ9"/>
<dbReference type="RefSeq" id="XP_035662035.1">
    <property type="nucleotide sequence ID" value="XM_035806142.1"/>
</dbReference>
<keyword evidence="5" id="KW-0472">Membrane</keyword>
<evidence type="ECO:0000256" key="4">
    <source>
        <dbReference type="SAM" id="MobiDB-lite"/>
    </source>
</evidence>
<organism evidence="8 9">
    <name type="scientific">Branchiostoma floridae</name>
    <name type="common">Florida lancelet</name>
    <name type="synonym">Amphioxus</name>
    <dbReference type="NCBI Taxonomy" id="7739"/>
    <lineage>
        <taxon>Eukaryota</taxon>
        <taxon>Metazoa</taxon>
        <taxon>Chordata</taxon>
        <taxon>Cephalochordata</taxon>
        <taxon>Leptocardii</taxon>
        <taxon>Amphioxiformes</taxon>
        <taxon>Branchiostomatidae</taxon>
        <taxon>Branchiostoma</taxon>
    </lineage>
</organism>
<evidence type="ECO:0000256" key="2">
    <source>
        <dbReference type="ARBA" id="ARBA00023157"/>
    </source>
</evidence>
<keyword evidence="2 3" id="KW-1015">Disulfide bond</keyword>
<evidence type="ECO:0000259" key="7">
    <source>
        <dbReference type="PROSITE" id="PS50070"/>
    </source>
</evidence>
<dbReference type="KEGG" id="bfo:118406227"/>
<dbReference type="Pfam" id="PF00051">
    <property type="entry name" value="Kringle"/>
    <property type="match status" value="1"/>
</dbReference>
<dbReference type="Pfam" id="PF00059">
    <property type="entry name" value="Lectin_C"/>
    <property type="match status" value="1"/>
</dbReference>
<keyword evidence="8" id="KW-1185">Reference proteome</keyword>
<protein>
    <submittedName>
        <fullName evidence="9">Uncharacterized protein LOC118406227 isoform X1</fullName>
    </submittedName>
</protein>
<proteinExistence type="predicted"/>
<dbReference type="SMART" id="SM00034">
    <property type="entry name" value="CLECT"/>
    <property type="match status" value="1"/>
</dbReference>
<evidence type="ECO:0000256" key="5">
    <source>
        <dbReference type="SAM" id="Phobius"/>
    </source>
</evidence>
<dbReference type="Gene3D" id="2.40.20.10">
    <property type="entry name" value="Plasminogen Kringle 4"/>
    <property type="match status" value="1"/>
</dbReference>
<dbReference type="FunFam" id="2.40.20.10:FF:000025">
    <property type="entry name" value="Plasminogen"/>
    <property type="match status" value="1"/>
</dbReference>
<gene>
    <name evidence="9" type="primary">LOC118406227</name>
</gene>
<evidence type="ECO:0000256" key="3">
    <source>
        <dbReference type="PROSITE-ProRule" id="PRU00121"/>
    </source>
</evidence>
<dbReference type="InterPro" id="IPR016186">
    <property type="entry name" value="C-type_lectin-like/link_sf"/>
</dbReference>
<keyword evidence="5" id="KW-0812">Transmembrane</keyword>
<keyword evidence="5" id="KW-1133">Transmembrane helix</keyword>
<dbReference type="CDD" id="cd00037">
    <property type="entry name" value="CLECT"/>
    <property type="match status" value="1"/>
</dbReference>
<name>A0A9J7HLZ9_BRAFL</name>
<dbReference type="InterPro" id="IPR001304">
    <property type="entry name" value="C-type_lectin-like"/>
</dbReference>
<keyword evidence="1 3" id="KW-0420">Kringle</keyword>
<evidence type="ECO:0000313" key="8">
    <source>
        <dbReference type="Proteomes" id="UP000001554"/>
    </source>
</evidence>
<accession>A0A9J7HLZ9</accession>
<sequence>MKSDQHQGQVAPSMHRGAGVPKNMAAVSRNIWVFTTRFVASEDVLHPVWTQSTEMACREADHQYEDVDRKFDGGKDSEHAATPRPLPKRLVMWPLQKEESCLNEDYKLERTSGDGRIEGKMTSNNTRTQCLENEYEDMDPKHVDQTHEDVDFKDGPQGDSSSGQPPKPDMQNHMEKSCSERAAEMWNKAKSGWACWLTILCCVLMVVATVVIAVVLFAYIKPGSKGTHNSPNQDGTKDRVNLANSRVPVSWSFCQKNSSALINLATEISISPLMTVPVEESISNPFLSLPKMKEPTPPSTTVTSTRDCQVGNGVSYRGTVAVTETGRTCQRWDSQYPHDHDYTTADYPSSGLEENYCRNPGGDAGVWCYTTDPSTRWEYCDVHVPVCAQCESGWTESNSYCYKFVSDQVSWYTADSQCIQHGASLATIKGPGENNFIAGLIRKSTPDAVWIGLRKSGSVWKWRDGTHFTYSNWKPGEPNNKRVTSKLYHNDGREECVSMYSKQPEPNWLFGRQASTRGKWNDAHCLCDRPYICQKLKQ</sequence>
<dbReference type="OrthoDB" id="441660at2759"/>
<dbReference type="InterPro" id="IPR016187">
    <property type="entry name" value="CTDL_fold"/>
</dbReference>
<dbReference type="PROSITE" id="PS50070">
    <property type="entry name" value="KRINGLE_2"/>
    <property type="match status" value="1"/>
</dbReference>
<dbReference type="PROSITE" id="PS00021">
    <property type="entry name" value="KRINGLE_1"/>
    <property type="match status" value="1"/>
</dbReference>
<dbReference type="Proteomes" id="UP000001554">
    <property type="component" value="Chromosome 18"/>
</dbReference>
<feature type="region of interest" description="Disordered" evidence="4">
    <location>
        <begin position="1"/>
        <end position="21"/>
    </location>
</feature>
<feature type="compositionally biased region" description="Basic and acidic residues" evidence="4">
    <location>
        <begin position="146"/>
        <end position="156"/>
    </location>
</feature>
<reference evidence="9" key="2">
    <citation type="submission" date="2025-08" db="UniProtKB">
        <authorList>
            <consortium name="RefSeq"/>
        </authorList>
    </citation>
    <scope>IDENTIFICATION</scope>
    <source>
        <strain evidence="9">S238N-H82</strain>
        <tissue evidence="9">Testes</tissue>
    </source>
</reference>
<dbReference type="PANTHER" id="PTHR24261:SF7">
    <property type="entry name" value="KRINGLE DOMAIN-CONTAINING PROTEIN"/>
    <property type="match status" value="1"/>
</dbReference>
<dbReference type="InterPro" id="IPR000001">
    <property type="entry name" value="Kringle"/>
</dbReference>
<dbReference type="Gene3D" id="3.10.100.10">
    <property type="entry name" value="Mannose-Binding Protein A, subunit A"/>
    <property type="match status" value="1"/>
</dbReference>
<dbReference type="CDD" id="cd00108">
    <property type="entry name" value="KR"/>
    <property type="match status" value="1"/>
</dbReference>
<evidence type="ECO:0000313" key="9">
    <source>
        <dbReference type="RefSeq" id="XP_035662035.1"/>
    </source>
</evidence>
<feature type="disulfide bond" evidence="3">
    <location>
        <begin position="357"/>
        <end position="380"/>
    </location>
</feature>
<feature type="disulfide bond" evidence="3">
    <location>
        <begin position="329"/>
        <end position="368"/>
    </location>
</feature>
<feature type="compositionally biased region" description="Polar residues" evidence="4">
    <location>
        <begin position="1"/>
        <end position="10"/>
    </location>
</feature>
<dbReference type="SMART" id="SM00130">
    <property type="entry name" value="KR"/>
    <property type="match status" value="1"/>
</dbReference>
<dbReference type="InterPro" id="IPR038178">
    <property type="entry name" value="Kringle_sf"/>
</dbReference>
<dbReference type="PROSITE" id="PS50041">
    <property type="entry name" value="C_TYPE_LECTIN_2"/>
    <property type="match status" value="1"/>
</dbReference>
<feature type="region of interest" description="Disordered" evidence="4">
    <location>
        <begin position="146"/>
        <end position="176"/>
    </location>
</feature>
<dbReference type="PRINTS" id="PR00018">
    <property type="entry name" value="KRINGLE"/>
</dbReference>
<comment type="caution">
    <text evidence="3">Lacks conserved residue(s) required for the propagation of feature annotation.</text>
</comment>
<feature type="transmembrane region" description="Helical" evidence="5">
    <location>
        <begin position="193"/>
        <end position="220"/>
    </location>
</feature>
<feature type="domain" description="C-type lectin" evidence="6">
    <location>
        <begin position="397"/>
        <end position="534"/>
    </location>
</feature>
<evidence type="ECO:0000259" key="6">
    <source>
        <dbReference type="PROSITE" id="PS50041"/>
    </source>
</evidence>
<evidence type="ECO:0000256" key="1">
    <source>
        <dbReference type="ARBA" id="ARBA00022572"/>
    </source>
</evidence>
<dbReference type="SUPFAM" id="SSF56436">
    <property type="entry name" value="C-type lectin-like"/>
    <property type="match status" value="1"/>
</dbReference>
<dbReference type="FunFam" id="3.10.100.10:FF:000094">
    <property type="entry name" value="Uncharacterized protein"/>
    <property type="match status" value="1"/>
</dbReference>
<feature type="domain" description="Kringle" evidence="7">
    <location>
        <begin position="307"/>
        <end position="387"/>
    </location>
</feature>
<dbReference type="InterPro" id="IPR013806">
    <property type="entry name" value="Kringle-like"/>
</dbReference>
<dbReference type="GeneID" id="118406227"/>
<dbReference type="InterPro" id="IPR018056">
    <property type="entry name" value="Kringle_CS"/>
</dbReference>
<dbReference type="InterPro" id="IPR050759">
    <property type="entry name" value="Serine_protease_kringle"/>
</dbReference>